<reference evidence="2 3" key="1">
    <citation type="journal article" date="2018" name="J. Microbiol.">
        <title>Aestuariibaculum marinum sp. nov., a marine bacterium isolated from seawater in South Korea.</title>
        <authorList>
            <person name="Choi J."/>
            <person name="Lee D."/>
            <person name="Jang J.H."/>
            <person name="Cha S."/>
            <person name="Seo T."/>
        </authorList>
    </citation>
    <scope>NUCLEOTIDE SEQUENCE [LARGE SCALE GENOMIC DNA]</scope>
    <source>
        <strain evidence="2 3">IP7</strain>
    </source>
</reference>
<keyword evidence="1" id="KW-0812">Transmembrane</keyword>
<sequence>MGILNLLNEKTQETFQHGDDYLKSSEKYIKLKIFEQLSLTISLLVKFFIIIGLGFLGIFFVSVAGAIALGEKLNSVPLACLLIGAGLLVLMALAFMFRRSIDNVVITKMSNNFFNSDEDEN</sequence>
<dbReference type="AlphaFoldDB" id="A0A8J6PZB1"/>
<comment type="caution">
    <text evidence="2">The sequence shown here is derived from an EMBL/GenBank/DDBJ whole genome shotgun (WGS) entry which is preliminary data.</text>
</comment>
<gene>
    <name evidence="2" type="ORF">ICJ85_06650</name>
</gene>
<evidence type="ECO:0000313" key="2">
    <source>
        <dbReference type="EMBL" id="MBD0823695.1"/>
    </source>
</evidence>
<dbReference type="RefSeq" id="WP_188222985.1">
    <property type="nucleotide sequence ID" value="NZ_JACVXD010000002.1"/>
</dbReference>
<protein>
    <recommendedName>
        <fullName evidence="4">Phage holin family protein</fullName>
    </recommendedName>
</protein>
<dbReference type="Proteomes" id="UP000621516">
    <property type="component" value="Unassembled WGS sequence"/>
</dbReference>
<evidence type="ECO:0000256" key="1">
    <source>
        <dbReference type="SAM" id="Phobius"/>
    </source>
</evidence>
<feature type="transmembrane region" description="Helical" evidence="1">
    <location>
        <begin position="37"/>
        <end position="70"/>
    </location>
</feature>
<evidence type="ECO:0000313" key="3">
    <source>
        <dbReference type="Proteomes" id="UP000621516"/>
    </source>
</evidence>
<dbReference type="EMBL" id="JACVXD010000002">
    <property type="protein sequence ID" value="MBD0823695.1"/>
    <property type="molecule type" value="Genomic_DNA"/>
</dbReference>
<evidence type="ECO:0008006" key="4">
    <source>
        <dbReference type="Google" id="ProtNLM"/>
    </source>
</evidence>
<keyword evidence="1" id="KW-0472">Membrane</keyword>
<keyword evidence="1" id="KW-1133">Transmembrane helix</keyword>
<organism evidence="2 3">
    <name type="scientific">Aestuariibaculum marinum</name>
    <dbReference type="NCBI Taxonomy" id="2683592"/>
    <lineage>
        <taxon>Bacteria</taxon>
        <taxon>Pseudomonadati</taxon>
        <taxon>Bacteroidota</taxon>
        <taxon>Flavobacteriia</taxon>
        <taxon>Flavobacteriales</taxon>
        <taxon>Flavobacteriaceae</taxon>
    </lineage>
</organism>
<proteinExistence type="predicted"/>
<name>A0A8J6PZB1_9FLAO</name>
<accession>A0A8J6PZB1</accession>
<feature type="transmembrane region" description="Helical" evidence="1">
    <location>
        <begin position="76"/>
        <end position="97"/>
    </location>
</feature>
<keyword evidence="3" id="KW-1185">Reference proteome</keyword>